<feature type="region of interest" description="Disordered" evidence="1">
    <location>
        <begin position="1"/>
        <end position="45"/>
    </location>
</feature>
<sequence length="156" mass="16926">MTARSTGCKAPSKATSMGTGTGRWARRPRQNGRSKPESVTVDNFQAPEKKRFYHGRVQGVPHKQALRFNAKLSPAPTPVRDSRLMGANWLAPKPGPADAIQQLRAHGGSKVFELAAIRAFALQTDLPWHHSTEQPGAHECTVQGLSGLRAWGGGLR</sequence>
<dbReference type="Proteomes" id="UP001642720">
    <property type="component" value="Unassembled WGS sequence"/>
</dbReference>
<organism evidence="2 3">
    <name type="scientific">Trichoderma ghanense</name>
    <dbReference type="NCBI Taxonomy" id="65468"/>
    <lineage>
        <taxon>Eukaryota</taxon>
        <taxon>Fungi</taxon>
        <taxon>Dikarya</taxon>
        <taxon>Ascomycota</taxon>
        <taxon>Pezizomycotina</taxon>
        <taxon>Sordariomycetes</taxon>
        <taxon>Hypocreomycetidae</taxon>
        <taxon>Hypocreales</taxon>
        <taxon>Hypocreaceae</taxon>
        <taxon>Trichoderma</taxon>
    </lineage>
</organism>
<evidence type="ECO:0000256" key="1">
    <source>
        <dbReference type="SAM" id="MobiDB-lite"/>
    </source>
</evidence>
<name>A0ABY2GSM8_9HYPO</name>
<dbReference type="EMBL" id="PPTA01000022">
    <property type="protein sequence ID" value="TFA98224.1"/>
    <property type="molecule type" value="Genomic_DNA"/>
</dbReference>
<dbReference type="RefSeq" id="XP_073554426.1">
    <property type="nucleotide sequence ID" value="XM_073707111.1"/>
</dbReference>
<comment type="caution">
    <text evidence="2">The sequence shown here is derived from an EMBL/GenBank/DDBJ whole genome shotgun (WGS) entry which is preliminary data.</text>
</comment>
<protein>
    <submittedName>
        <fullName evidence="2">Uncharacterized protein</fullName>
    </submittedName>
</protein>
<evidence type="ECO:0000313" key="3">
    <source>
        <dbReference type="Proteomes" id="UP001642720"/>
    </source>
</evidence>
<evidence type="ECO:0000313" key="2">
    <source>
        <dbReference type="EMBL" id="TFA98224.1"/>
    </source>
</evidence>
<keyword evidence="3" id="KW-1185">Reference proteome</keyword>
<reference evidence="2 3" key="1">
    <citation type="submission" date="2018-01" db="EMBL/GenBank/DDBJ databases">
        <title>Genome characterization of the sugarcane-associated fungus Trichoderma ghanense CCMA-1212 and their application in lignocelulose bioconversion.</title>
        <authorList>
            <person name="Steindorff A.S."/>
            <person name="Mendes T.D."/>
            <person name="Vilela E.S.D."/>
            <person name="Rodrigues D.S."/>
            <person name="Formighieri E.F."/>
            <person name="Melo I.S."/>
            <person name="Favaro L.C.L."/>
        </authorList>
    </citation>
    <scope>NUCLEOTIDE SEQUENCE [LARGE SCALE GENOMIC DNA]</scope>
    <source>
        <strain evidence="2 3">CCMA-1212</strain>
    </source>
</reference>
<proteinExistence type="predicted"/>
<dbReference type="GeneID" id="300581561"/>
<accession>A0ABY2GSM8</accession>
<gene>
    <name evidence="2" type="ORF">CCMA1212_010056</name>
</gene>